<dbReference type="Pfam" id="PF03613">
    <property type="entry name" value="EIID-AGA"/>
    <property type="match status" value="1"/>
</dbReference>
<feature type="transmembrane region" description="Helical" evidence="1">
    <location>
        <begin position="138"/>
        <end position="156"/>
    </location>
</feature>
<reference evidence="2 3" key="2">
    <citation type="submission" date="2024-02" db="EMBL/GenBank/DDBJ databases">
        <title>The Genome Sequence of Enterococcus sp. DIV0159.</title>
        <authorList>
            <person name="Earl A."/>
            <person name="Manson A."/>
            <person name="Gilmore M."/>
            <person name="Sanders J."/>
            <person name="Shea T."/>
            <person name="Howe W."/>
            <person name="Livny J."/>
            <person name="Cuomo C."/>
            <person name="Neafsey D."/>
            <person name="Birren B."/>
        </authorList>
    </citation>
    <scope>NUCLEOTIDE SEQUENCE [LARGE SCALE GENOMIC DNA]</scope>
    <source>
        <strain evidence="2 3">665A</strain>
    </source>
</reference>
<sequence>MNNDISFKKKRIAMLRYWLTGGCGSFNYEKMQGLGYCYSMYPVLKEIYKDDQEGLKQSLLTHLQFFNTNAMFTPFIMGVNIAIEENEKEKSLPTVSSLKTSLMGPLAGLGDTLLLSTPSAIFGGIAASMAVQGNPAGVVLWLVVMIAIKSLIFPFFKTGYKTGLKMISTLEEKMQQVTASISTVGLMVVGSLIATVVSANVKVSYKSGDLMLHGQDILDSIMPNLIPALLVALVYWLLGRKNMTPVRVILIVIALAIGLSLIGLLG</sequence>
<keyword evidence="3" id="KW-1185">Reference proteome</keyword>
<dbReference type="PANTHER" id="PTHR32502:SF26">
    <property type="entry name" value="PHOSPHOTRANSFERASE SYSTEM SUGAR-SPECIFIC EIID COMPONENT"/>
    <property type="match status" value="1"/>
</dbReference>
<keyword evidence="1" id="KW-0812">Transmembrane</keyword>
<feature type="transmembrane region" description="Helical" evidence="1">
    <location>
        <begin position="245"/>
        <end position="265"/>
    </location>
</feature>
<protein>
    <submittedName>
        <fullName evidence="2">PTS system, mannose-specific IID component</fullName>
    </submittedName>
</protein>
<evidence type="ECO:0000313" key="3">
    <source>
        <dbReference type="Proteomes" id="UP000664357"/>
    </source>
</evidence>
<proteinExistence type="predicted"/>
<feature type="transmembrane region" description="Helical" evidence="1">
    <location>
        <begin position="177"/>
        <end position="201"/>
    </location>
</feature>
<dbReference type="InterPro" id="IPR004704">
    <property type="entry name" value="PTS_IID_man"/>
</dbReference>
<keyword evidence="1" id="KW-0472">Membrane</keyword>
<dbReference type="PANTHER" id="PTHR32502">
    <property type="entry name" value="N-ACETYLGALACTOSAMINE PERMEASE II COMPONENT-RELATED"/>
    <property type="match status" value="1"/>
</dbReference>
<comment type="caution">
    <text evidence="2">The sequence shown here is derived from an EMBL/GenBank/DDBJ whole genome shotgun (WGS) entry which is preliminary data.</text>
</comment>
<evidence type="ECO:0000256" key="1">
    <source>
        <dbReference type="SAM" id="Phobius"/>
    </source>
</evidence>
<dbReference type="PROSITE" id="PS51108">
    <property type="entry name" value="PTS_EIID"/>
    <property type="match status" value="1"/>
</dbReference>
<evidence type="ECO:0000313" key="2">
    <source>
        <dbReference type="EMBL" id="MEO1771603.1"/>
    </source>
</evidence>
<dbReference type="EMBL" id="JAFREL020000003">
    <property type="protein sequence ID" value="MEO1771603.1"/>
    <property type="molecule type" value="Genomic_DNA"/>
</dbReference>
<gene>
    <name evidence="2" type="ORF">JZO67_003584</name>
</gene>
<organism evidence="2 3">
    <name type="scientific">Candidatus Enterococcus ferrettii</name>
    <dbReference type="NCBI Taxonomy" id="2815324"/>
    <lineage>
        <taxon>Bacteria</taxon>
        <taxon>Bacillati</taxon>
        <taxon>Bacillota</taxon>
        <taxon>Bacilli</taxon>
        <taxon>Lactobacillales</taxon>
        <taxon>Enterococcaceae</taxon>
        <taxon>Enterococcus</taxon>
    </lineage>
</organism>
<dbReference type="InterPro" id="IPR050303">
    <property type="entry name" value="GatZ_KbaZ_carbometab"/>
</dbReference>
<dbReference type="RefSeq" id="WP_207704675.1">
    <property type="nucleotide sequence ID" value="NZ_JAFREL020000003.1"/>
</dbReference>
<accession>A0ABV0EVL8</accession>
<keyword evidence="1" id="KW-1133">Transmembrane helix</keyword>
<feature type="transmembrane region" description="Helical" evidence="1">
    <location>
        <begin position="113"/>
        <end position="132"/>
    </location>
</feature>
<dbReference type="Proteomes" id="UP000664357">
    <property type="component" value="Unassembled WGS sequence"/>
</dbReference>
<reference evidence="2 3" key="1">
    <citation type="submission" date="2021-03" db="EMBL/GenBank/DDBJ databases">
        <authorList>
            <person name="Gilmore M.S."/>
            <person name="Schwartzman J."/>
            <person name="Van Tyne D."/>
            <person name="Martin M."/>
            <person name="Earl A.M."/>
            <person name="Manson A.L."/>
            <person name="Straub T."/>
            <person name="Salamzade R."/>
            <person name="Saavedra J."/>
            <person name="Lebreton F."/>
            <person name="Prichula J."/>
            <person name="Schaufler K."/>
            <person name="Gaca A."/>
            <person name="Sgardioli B."/>
            <person name="Wagenaar J."/>
            <person name="Strong T."/>
        </authorList>
    </citation>
    <scope>NUCLEOTIDE SEQUENCE [LARGE SCALE GENOMIC DNA]</scope>
    <source>
        <strain evidence="2 3">665A</strain>
    </source>
</reference>
<name>A0ABV0EVL8_9ENTE</name>
<feature type="transmembrane region" description="Helical" evidence="1">
    <location>
        <begin position="221"/>
        <end position="238"/>
    </location>
</feature>